<evidence type="ECO:0000313" key="3">
    <source>
        <dbReference type="Proteomes" id="UP000277871"/>
    </source>
</evidence>
<dbReference type="InterPro" id="IPR036986">
    <property type="entry name" value="S4_RNA-bd_sf"/>
</dbReference>
<gene>
    <name evidence="2" type="ORF">EAE32_09255</name>
</gene>
<accession>A0A3L9L0V5</accession>
<name>A0A3L9L0V5_9MICC</name>
<evidence type="ECO:0000256" key="1">
    <source>
        <dbReference type="PROSITE-ProRule" id="PRU00182"/>
    </source>
</evidence>
<dbReference type="PROSITE" id="PS50889">
    <property type="entry name" value="S4"/>
    <property type="match status" value="1"/>
</dbReference>
<protein>
    <submittedName>
        <fullName evidence="2">RNA-binding S4 domain-containing protein</fullName>
    </submittedName>
</protein>
<evidence type="ECO:0000313" key="2">
    <source>
        <dbReference type="EMBL" id="RLY92320.1"/>
    </source>
</evidence>
<dbReference type="Gene3D" id="3.10.290.10">
    <property type="entry name" value="RNA-binding S4 domain"/>
    <property type="match status" value="1"/>
</dbReference>
<dbReference type="OrthoDB" id="9811532at2"/>
<dbReference type="RefSeq" id="WP_121844922.1">
    <property type="nucleotide sequence ID" value="NZ_PHOA01000002.1"/>
</dbReference>
<keyword evidence="1" id="KW-0694">RNA-binding</keyword>
<dbReference type="Pfam" id="PF13275">
    <property type="entry name" value="S4_2"/>
    <property type="match status" value="1"/>
</dbReference>
<reference evidence="2 3" key="1">
    <citation type="submission" date="2018-10" db="EMBL/GenBank/DDBJ databases">
        <title>Kocuria tytonicola, new bacteria from the preen glands of American barn owls (Tyto furcata).</title>
        <authorList>
            <person name="Braun M.S."/>
            <person name="Wang E."/>
            <person name="Zimmermann S."/>
            <person name="Boutin S."/>
            <person name="Wagner H."/>
            <person name="Wink M."/>
        </authorList>
    </citation>
    <scope>NUCLEOTIDE SEQUENCE [LARGE SCALE GENOMIC DNA]</scope>
    <source>
        <strain evidence="2 3">473</strain>
    </source>
</reference>
<dbReference type="EMBL" id="RDEX01000002">
    <property type="protein sequence ID" value="RLY92320.1"/>
    <property type="molecule type" value="Genomic_DNA"/>
</dbReference>
<dbReference type="Proteomes" id="UP000277871">
    <property type="component" value="Unassembled WGS sequence"/>
</dbReference>
<dbReference type="CDD" id="cd00165">
    <property type="entry name" value="S4"/>
    <property type="match status" value="1"/>
</dbReference>
<keyword evidence="3" id="KW-1185">Reference proteome</keyword>
<dbReference type="SUPFAM" id="SSF55174">
    <property type="entry name" value="Alpha-L RNA-binding motif"/>
    <property type="match status" value="1"/>
</dbReference>
<proteinExistence type="predicted"/>
<dbReference type="AlphaFoldDB" id="A0A3L9L0V5"/>
<organism evidence="2 3">
    <name type="scientific">Kocuria tytonicola</name>
    <dbReference type="NCBI Taxonomy" id="2055946"/>
    <lineage>
        <taxon>Bacteria</taxon>
        <taxon>Bacillati</taxon>
        <taxon>Actinomycetota</taxon>
        <taxon>Actinomycetes</taxon>
        <taxon>Micrococcales</taxon>
        <taxon>Micrococcaceae</taxon>
        <taxon>Kocuria</taxon>
    </lineage>
</organism>
<sequence length="78" mass="8190">MSDNAYEELPIRDEMIRLGQALKLANLAEDGHVAKTLVAEGRVTVNGAVETRRGAQLHPGDVVAVEGSGLPGVRLVSA</sequence>
<dbReference type="GO" id="GO:0003723">
    <property type="term" value="F:RNA binding"/>
    <property type="evidence" value="ECO:0007669"/>
    <property type="project" value="UniProtKB-KW"/>
</dbReference>
<comment type="caution">
    <text evidence="2">The sequence shown here is derived from an EMBL/GenBank/DDBJ whole genome shotgun (WGS) entry which is preliminary data.</text>
</comment>